<gene>
    <name evidence="1" type="ORF">A2527_12405</name>
</gene>
<dbReference type="AlphaFoldDB" id="A0A1F6GDC0"/>
<dbReference type="EMBL" id="MFNE01000019">
    <property type="protein sequence ID" value="OGG96109.1"/>
    <property type="molecule type" value="Genomic_DNA"/>
</dbReference>
<accession>A0A1F6GDC0</accession>
<organism evidence="1 2">
    <name type="scientific">Candidatus Lambdaproteobacteria bacterium RIFOXYD2_FULL_50_16</name>
    <dbReference type="NCBI Taxonomy" id="1817772"/>
    <lineage>
        <taxon>Bacteria</taxon>
        <taxon>Pseudomonadati</taxon>
        <taxon>Pseudomonadota</taxon>
        <taxon>Candidatus Lambdaproteobacteria</taxon>
    </lineage>
</organism>
<protein>
    <submittedName>
        <fullName evidence="1">Uncharacterized protein</fullName>
    </submittedName>
</protein>
<name>A0A1F6GDC0_9PROT</name>
<proteinExistence type="predicted"/>
<dbReference type="STRING" id="1817772.A2527_12405"/>
<reference evidence="1 2" key="1">
    <citation type="journal article" date="2016" name="Nat. Commun.">
        <title>Thousands of microbial genomes shed light on interconnected biogeochemical processes in an aquifer system.</title>
        <authorList>
            <person name="Anantharaman K."/>
            <person name="Brown C.T."/>
            <person name="Hug L.A."/>
            <person name="Sharon I."/>
            <person name="Castelle C.J."/>
            <person name="Probst A.J."/>
            <person name="Thomas B.C."/>
            <person name="Singh A."/>
            <person name="Wilkins M.J."/>
            <person name="Karaoz U."/>
            <person name="Brodie E.L."/>
            <person name="Williams K.H."/>
            <person name="Hubbard S.S."/>
            <person name="Banfield J.F."/>
        </authorList>
    </citation>
    <scope>NUCLEOTIDE SEQUENCE [LARGE SCALE GENOMIC DNA]</scope>
</reference>
<sequence>MALLALPLCGQAETQFSVGTAPLNLVSGRSLTIEYRYTPEISIGLDSAGWRTNFTGSEFHISGIKPFARYYADSNGNAWFGGAGLAAFKWDYTTTTWEYSAYRNFSIRYFICIPLI</sequence>
<comment type="caution">
    <text evidence="1">The sequence shown here is derived from an EMBL/GenBank/DDBJ whole genome shotgun (WGS) entry which is preliminary data.</text>
</comment>
<evidence type="ECO:0000313" key="1">
    <source>
        <dbReference type="EMBL" id="OGG96109.1"/>
    </source>
</evidence>
<evidence type="ECO:0000313" key="2">
    <source>
        <dbReference type="Proteomes" id="UP000178449"/>
    </source>
</evidence>
<dbReference type="Proteomes" id="UP000178449">
    <property type="component" value="Unassembled WGS sequence"/>
</dbReference>